<reference evidence="1 2" key="1">
    <citation type="submission" date="2019-07" db="EMBL/GenBank/DDBJ databases">
        <title>Whole genome shotgun sequence of Swaminathania salitolerans NBRC 104436.</title>
        <authorList>
            <person name="Hosoyama A."/>
            <person name="Uohara A."/>
            <person name="Ohji S."/>
            <person name="Ichikawa N."/>
        </authorList>
    </citation>
    <scope>NUCLEOTIDE SEQUENCE [LARGE SCALE GENOMIC DNA]</scope>
    <source>
        <strain evidence="1 2">NBRC 104436</strain>
    </source>
</reference>
<dbReference type="InterPro" id="IPR027417">
    <property type="entry name" value="P-loop_NTPase"/>
</dbReference>
<dbReference type="OrthoDB" id="7277945at2"/>
<proteinExistence type="predicted"/>
<gene>
    <name evidence="1" type="ORF">SSA02_22780</name>
</gene>
<organism evidence="1 2">
    <name type="scientific">Swaminathania salitolerans</name>
    <dbReference type="NCBI Taxonomy" id="182838"/>
    <lineage>
        <taxon>Bacteria</taxon>
        <taxon>Pseudomonadati</taxon>
        <taxon>Pseudomonadota</taxon>
        <taxon>Alphaproteobacteria</taxon>
        <taxon>Acetobacterales</taxon>
        <taxon>Acetobacteraceae</taxon>
        <taxon>Swaminathania</taxon>
    </lineage>
</organism>
<dbReference type="EMBL" id="BJVC01000006">
    <property type="protein sequence ID" value="GEL03115.1"/>
    <property type="molecule type" value="Genomic_DNA"/>
</dbReference>
<protein>
    <recommendedName>
        <fullName evidence="3">ABC transporter ATP-binding protein</fullName>
    </recommendedName>
</protein>
<keyword evidence="2" id="KW-1185">Reference proteome</keyword>
<dbReference type="Proteomes" id="UP000321405">
    <property type="component" value="Unassembled WGS sequence"/>
</dbReference>
<evidence type="ECO:0008006" key="3">
    <source>
        <dbReference type="Google" id="ProtNLM"/>
    </source>
</evidence>
<dbReference type="AlphaFoldDB" id="A0A511BS53"/>
<dbReference type="SUPFAM" id="SSF52540">
    <property type="entry name" value="P-loop containing nucleoside triphosphate hydrolases"/>
    <property type="match status" value="1"/>
</dbReference>
<dbReference type="RefSeq" id="WP_147094189.1">
    <property type="nucleotide sequence ID" value="NZ_BJVC01000006.1"/>
</dbReference>
<evidence type="ECO:0000313" key="2">
    <source>
        <dbReference type="Proteomes" id="UP000321405"/>
    </source>
</evidence>
<dbReference type="Gene3D" id="3.40.50.300">
    <property type="entry name" value="P-loop containing nucleotide triphosphate hydrolases"/>
    <property type="match status" value="1"/>
</dbReference>
<comment type="caution">
    <text evidence="1">The sequence shown here is derived from an EMBL/GenBank/DDBJ whole genome shotgun (WGS) entry which is preliminary data.</text>
</comment>
<sequence length="233" mass="25798">MNEDLSSVLELRDAQPVFEESGLTAIAYSLRLMPGDCALIACRDPTRASRFADLCSGLIPLVSGGISCLGLDWMTLPERRAWALRGRIGRIMQKGAWIDLFGTDLNILIQQLHHTKTPTDTLVAEAVRLSRLFGLPGLPTLSPDRLSDADRAKSACVRAFMGEPRLLLLEEPVDPDTTDMMTPFLAQLTAARERGCGVIWFSRTPSIWHGYVGEGIQRYRLLDEGLLPVKQVH</sequence>
<evidence type="ECO:0000313" key="1">
    <source>
        <dbReference type="EMBL" id="GEL03115.1"/>
    </source>
</evidence>
<name>A0A511BS53_9PROT</name>
<accession>A0A511BS53</accession>